<dbReference type="PANTHER" id="PTHR21236:SF1">
    <property type="entry name" value="PROTEIN YIPF6"/>
    <property type="match status" value="1"/>
</dbReference>
<keyword evidence="5 6" id="KW-0472">Membrane</keyword>
<dbReference type="Pfam" id="PF04893">
    <property type="entry name" value="Yip1"/>
    <property type="match status" value="1"/>
</dbReference>
<dbReference type="RefSeq" id="XP_009029537.1">
    <property type="nucleotide sequence ID" value="XM_009031289.1"/>
</dbReference>
<dbReference type="InterPro" id="IPR006977">
    <property type="entry name" value="Yip1_dom"/>
</dbReference>
<evidence type="ECO:0000259" key="7">
    <source>
        <dbReference type="Pfam" id="PF04893"/>
    </source>
</evidence>
<evidence type="ECO:0000256" key="1">
    <source>
        <dbReference type="ARBA" id="ARBA00004141"/>
    </source>
</evidence>
<evidence type="ECO:0000256" key="6">
    <source>
        <dbReference type="RuleBase" id="RU361264"/>
    </source>
</evidence>
<evidence type="ECO:0000256" key="4">
    <source>
        <dbReference type="ARBA" id="ARBA00022989"/>
    </source>
</evidence>
<keyword evidence="4 6" id="KW-1133">Transmembrane helix</keyword>
<keyword evidence="3 6" id="KW-0812">Transmembrane</keyword>
<organism evidence="9 10">
    <name type="scientific">Helobdella robusta</name>
    <name type="common">Californian leech</name>
    <dbReference type="NCBI Taxonomy" id="6412"/>
    <lineage>
        <taxon>Eukaryota</taxon>
        <taxon>Metazoa</taxon>
        <taxon>Spiralia</taxon>
        <taxon>Lophotrochozoa</taxon>
        <taxon>Annelida</taxon>
        <taxon>Clitellata</taxon>
        <taxon>Hirudinea</taxon>
        <taxon>Rhynchobdellida</taxon>
        <taxon>Glossiphoniidae</taxon>
        <taxon>Helobdella</taxon>
    </lineage>
</organism>
<dbReference type="EMBL" id="KB097650">
    <property type="protein sequence ID" value="ESN92335.1"/>
    <property type="molecule type" value="Genomic_DNA"/>
</dbReference>
<dbReference type="GeneID" id="20216996"/>
<dbReference type="KEGG" id="hro:HELRODRAFT_89615"/>
<feature type="transmembrane region" description="Helical" evidence="6">
    <location>
        <begin position="145"/>
        <end position="165"/>
    </location>
</feature>
<dbReference type="GO" id="GO:0005802">
    <property type="term" value="C:trans-Golgi network"/>
    <property type="evidence" value="ECO:0000318"/>
    <property type="project" value="GO_Central"/>
</dbReference>
<sequence>MYVRTYIHTYIQPPSLSSFYDQTHLLIDEPLEGEINVPLSPTSSGRGRHDRLNNIETTADVENGNINLDDFNTLDEPVRATITRDLKAVGKKFMHVLYPRESRSLLKDWDLWGPLMLCICLAVILHEDTTSATSLSFDSSGPQFAEVFIVYWIGAAIVTLNIKLLGGSISIFQGVCVLGYCVLPLAVAALACSLLLVAGDNTFIFVVRCIFVFASLVWSVFASTAFLANCQPPRRKLLAVYPIFLFYFFLSWIVLLNK</sequence>
<feature type="transmembrane region" description="Helical" evidence="6">
    <location>
        <begin position="203"/>
        <end position="226"/>
    </location>
</feature>
<name>T1G7E9_HELRO</name>
<dbReference type="AlphaFoldDB" id="T1G7E9"/>
<dbReference type="CTD" id="20216996"/>
<dbReference type="eggNOG" id="KOG2946">
    <property type="taxonomic scope" value="Eukaryota"/>
</dbReference>
<evidence type="ECO:0000313" key="8">
    <source>
        <dbReference type="EMBL" id="ESN92335.1"/>
    </source>
</evidence>
<accession>T1G7E9</accession>
<feature type="transmembrane region" description="Helical" evidence="6">
    <location>
        <begin position="177"/>
        <end position="197"/>
    </location>
</feature>
<dbReference type="PANTHER" id="PTHR21236">
    <property type="entry name" value="GOLGI MEMBRANE PROTEIN YIP1"/>
    <property type="match status" value="1"/>
</dbReference>
<dbReference type="EMBL" id="AMQM01007639">
    <property type="status" value="NOT_ANNOTATED_CDS"/>
    <property type="molecule type" value="Genomic_DNA"/>
</dbReference>
<dbReference type="Proteomes" id="UP000015101">
    <property type="component" value="Unassembled WGS sequence"/>
</dbReference>
<comment type="subcellular location">
    <subcellularLocation>
        <location evidence="6">Golgi apparatus membrane</location>
        <topology evidence="6">Multi-pass membrane protein</topology>
    </subcellularLocation>
    <subcellularLocation>
        <location evidence="1">Membrane</location>
        <topology evidence="1">Multi-pass membrane protein</topology>
    </subcellularLocation>
</comment>
<reference evidence="10" key="1">
    <citation type="submission" date="2012-12" db="EMBL/GenBank/DDBJ databases">
        <authorList>
            <person name="Hellsten U."/>
            <person name="Grimwood J."/>
            <person name="Chapman J.A."/>
            <person name="Shapiro H."/>
            <person name="Aerts A."/>
            <person name="Otillar R.P."/>
            <person name="Terry A.Y."/>
            <person name="Boore J.L."/>
            <person name="Simakov O."/>
            <person name="Marletaz F."/>
            <person name="Cho S.-J."/>
            <person name="Edsinger-Gonzales E."/>
            <person name="Havlak P."/>
            <person name="Kuo D.-H."/>
            <person name="Larsson T."/>
            <person name="Lv J."/>
            <person name="Arendt D."/>
            <person name="Savage R."/>
            <person name="Osoegawa K."/>
            <person name="de Jong P."/>
            <person name="Lindberg D.R."/>
            <person name="Seaver E.C."/>
            <person name="Weisblat D.A."/>
            <person name="Putnam N.H."/>
            <person name="Grigoriev I.V."/>
            <person name="Rokhsar D.S."/>
        </authorList>
    </citation>
    <scope>NUCLEOTIDE SEQUENCE</scope>
</reference>
<dbReference type="InParanoid" id="T1G7E9"/>
<protein>
    <recommendedName>
        <fullName evidence="6">Protein YIPF</fullName>
    </recommendedName>
</protein>
<reference evidence="8 10" key="2">
    <citation type="journal article" date="2013" name="Nature">
        <title>Insights into bilaterian evolution from three spiralian genomes.</title>
        <authorList>
            <person name="Simakov O."/>
            <person name="Marletaz F."/>
            <person name="Cho S.J."/>
            <person name="Edsinger-Gonzales E."/>
            <person name="Havlak P."/>
            <person name="Hellsten U."/>
            <person name="Kuo D.H."/>
            <person name="Larsson T."/>
            <person name="Lv J."/>
            <person name="Arendt D."/>
            <person name="Savage R."/>
            <person name="Osoegawa K."/>
            <person name="de Jong P."/>
            <person name="Grimwood J."/>
            <person name="Chapman J.A."/>
            <person name="Shapiro H."/>
            <person name="Aerts A."/>
            <person name="Otillar R.P."/>
            <person name="Terry A.Y."/>
            <person name="Boore J.L."/>
            <person name="Grigoriev I.V."/>
            <person name="Lindberg D.R."/>
            <person name="Seaver E.C."/>
            <person name="Weisblat D.A."/>
            <person name="Putnam N.H."/>
            <person name="Rokhsar D.S."/>
        </authorList>
    </citation>
    <scope>NUCLEOTIDE SEQUENCE</scope>
</reference>
<keyword evidence="10" id="KW-1185">Reference proteome</keyword>
<evidence type="ECO:0000313" key="9">
    <source>
        <dbReference type="EnsemblMetazoa" id="HelroP89615"/>
    </source>
</evidence>
<proteinExistence type="inferred from homology"/>
<evidence type="ECO:0000313" key="10">
    <source>
        <dbReference type="Proteomes" id="UP000015101"/>
    </source>
</evidence>
<dbReference type="OMA" id="FVAMMMA"/>
<feature type="domain" description="Yip1" evidence="7">
    <location>
        <begin position="97"/>
        <end position="253"/>
    </location>
</feature>
<dbReference type="HOGENOM" id="CLU_059592_3_0_1"/>
<reference evidence="9" key="3">
    <citation type="submission" date="2015-06" db="UniProtKB">
        <authorList>
            <consortium name="EnsemblMetazoa"/>
        </authorList>
    </citation>
    <scope>IDENTIFICATION</scope>
</reference>
<evidence type="ECO:0000256" key="2">
    <source>
        <dbReference type="ARBA" id="ARBA00010596"/>
    </source>
</evidence>
<feature type="transmembrane region" description="Helical" evidence="6">
    <location>
        <begin position="238"/>
        <end position="256"/>
    </location>
</feature>
<dbReference type="OrthoDB" id="411251at2759"/>
<gene>
    <name evidence="9" type="primary">20216996</name>
    <name evidence="8" type="ORF">HELRODRAFT_89615</name>
</gene>
<evidence type="ECO:0000256" key="5">
    <source>
        <dbReference type="ARBA" id="ARBA00023136"/>
    </source>
</evidence>
<dbReference type="EnsemblMetazoa" id="HelroT89615">
    <property type="protein sequence ID" value="HelroP89615"/>
    <property type="gene ID" value="HelroG89615"/>
</dbReference>
<comment type="caution">
    <text evidence="6">Lacks conserved residue(s) required for the propagation of feature annotation.</text>
</comment>
<dbReference type="GO" id="GO:0006888">
    <property type="term" value="P:endoplasmic reticulum to Golgi vesicle-mediated transport"/>
    <property type="evidence" value="ECO:0007669"/>
    <property type="project" value="InterPro"/>
</dbReference>
<comment type="similarity">
    <text evidence="2 6">Belongs to the YIP1 family.</text>
</comment>
<dbReference type="InterPro" id="IPR045231">
    <property type="entry name" value="Yip1/4-like"/>
</dbReference>
<dbReference type="GO" id="GO:0000139">
    <property type="term" value="C:Golgi membrane"/>
    <property type="evidence" value="ECO:0007669"/>
    <property type="project" value="UniProtKB-SubCell"/>
</dbReference>
<evidence type="ECO:0000256" key="3">
    <source>
        <dbReference type="ARBA" id="ARBA00022692"/>
    </source>
</evidence>
<dbReference type="STRING" id="6412.T1G7E9"/>
<dbReference type="FunCoup" id="T1G7E9">
    <property type="interactions" value="1449"/>
</dbReference>